<comment type="caution">
    <text evidence="2">The sequence shown here is derived from an EMBL/GenBank/DDBJ whole genome shotgun (WGS) entry which is preliminary data.</text>
</comment>
<sequence>MRTRKIILCIDGTGNMVGDNESNILKLYKGLVQSDTQIVHYVPGVGTMEGPRLFGSKILRRTKALAGLAFGMGLEDDVLDAYRFLCHTYQSASSKRAADNARRASLKETARNLGIRAPSQPASSIVAEDDQIYIFGFSRGAYAARILAGFIHNFGLVDPSRLHMITEAFRAYRIVTDSDRDAPNAVVFKALRQYESAMRPDGRVPIRCLGLFDTVSSMVRFNRPLSSLLKYRSPMELGTHANVERNTSVRIVLHAMAVDERRSMFRPLPWTETEYYGNRFRQPRDKRTQFVQQRWFPGYHSDIGGTPREYHSGIGKITLLWMLQALEQSERLADNEDNAAAPPDPGMRRMKPAFGLDIKSNYRSGFLLGRDRKRRTPDGQRFAQPDPLAPLHDSMSLAWLPLEVFPKTTKRRQWHRRPGWLWYLPLSEPRVIPASDTLDNSVHDRMRRWPFYRPLNVVQRDRTEAPE</sequence>
<reference evidence="2 3" key="1">
    <citation type="submission" date="2023-05" db="EMBL/GenBank/DDBJ databases">
        <title>Sedimentitalea sp. nov. JM2-8.</title>
        <authorList>
            <person name="Huang J."/>
        </authorList>
    </citation>
    <scope>NUCLEOTIDE SEQUENCE [LARGE SCALE GENOMIC DNA]</scope>
    <source>
        <strain evidence="2 3">JM2-8</strain>
    </source>
</reference>
<proteinExistence type="predicted"/>
<evidence type="ECO:0000259" key="1">
    <source>
        <dbReference type="Pfam" id="PF09994"/>
    </source>
</evidence>
<name>A0ABT7FKR9_9RHOB</name>
<dbReference type="PANTHER" id="PTHR33840">
    <property type="match status" value="1"/>
</dbReference>
<dbReference type="EMBL" id="JASNJE010000050">
    <property type="protein sequence ID" value="MDK3075766.1"/>
    <property type="molecule type" value="Genomic_DNA"/>
</dbReference>
<evidence type="ECO:0000313" key="3">
    <source>
        <dbReference type="Proteomes" id="UP001227126"/>
    </source>
</evidence>
<evidence type="ECO:0000313" key="2">
    <source>
        <dbReference type="EMBL" id="MDK3075766.1"/>
    </source>
</evidence>
<dbReference type="Pfam" id="PF09994">
    <property type="entry name" value="T6SS_Tle1-like_cat"/>
    <property type="match status" value="1"/>
</dbReference>
<dbReference type="Proteomes" id="UP001227126">
    <property type="component" value="Unassembled WGS sequence"/>
</dbReference>
<organism evidence="2 3">
    <name type="scientific">Sedimentitalea xiamensis</name>
    <dbReference type="NCBI Taxonomy" id="3050037"/>
    <lineage>
        <taxon>Bacteria</taxon>
        <taxon>Pseudomonadati</taxon>
        <taxon>Pseudomonadota</taxon>
        <taxon>Alphaproteobacteria</taxon>
        <taxon>Rhodobacterales</taxon>
        <taxon>Paracoccaceae</taxon>
        <taxon>Sedimentitalea</taxon>
    </lineage>
</organism>
<keyword evidence="3" id="KW-1185">Reference proteome</keyword>
<dbReference type="RefSeq" id="WP_284487684.1">
    <property type="nucleotide sequence ID" value="NZ_JASNJE010000050.1"/>
</dbReference>
<feature type="domain" description="T6SS Phospholipase effector Tle1-like catalytic" evidence="1">
    <location>
        <begin position="4"/>
        <end position="324"/>
    </location>
</feature>
<accession>A0ABT7FKR9</accession>
<protein>
    <submittedName>
        <fullName evidence="2">DUF2235 domain-containing protein</fullName>
    </submittedName>
</protein>
<dbReference type="InterPro" id="IPR018712">
    <property type="entry name" value="Tle1-like_cat"/>
</dbReference>
<dbReference type="PANTHER" id="PTHR33840:SF1">
    <property type="entry name" value="TLE1 PHOSPHOLIPASE DOMAIN-CONTAINING PROTEIN"/>
    <property type="match status" value="1"/>
</dbReference>
<gene>
    <name evidence="2" type="ORF">QO034_22165</name>
</gene>